<organism evidence="1 2">
    <name type="scientific">Armillaria solidipes</name>
    <dbReference type="NCBI Taxonomy" id="1076256"/>
    <lineage>
        <taxon>Eukaryota</taxon>
        <taxon>Fungi</taxon>
        <taxon>Dikarya</taxon>
        <taxon>Basidiomycota</taxon>
        <taxon>Agaricomycotina</taxon>
        <taxon>Agaricomycetes</taxon>
        <taxon>Agaricomycetidae</taxon>
        <taxon>Agaricales</taxon>
        <taxon>Marasmiineae</taxon>
        <taxon>Physalacriaceae</taxon>
        <taxon>Armillaria</taxon>
    </lineage>
</organism>
<keyword evidence="2" id="KW-1185">Reference proteome</keyword>
<name>A0A2H3BP85_9AGAR</name>
<proteinExistence type="predicted"/>
<evidence type="ECO:0000313" key="1">
    <source>
        <dbReference type="EMBL" id="PBK72711.1"/>
    </source>
</evidence>
<sequence>MRNESGVFTSPKVRFYFLVQGSLGDLPVPADHYPRLMSGYSRFPIYEPRNPLAFTGLLLVKKVAVTRYIGQNKQAGQGRAGAGRNKQRNNPCVTGYGFYCSRTYSIGVFTPHIGLSIKNNQRRYQRAT</sequence>
<accession>A0A2H3BP85</accession>
<dbReference type="Proteomes" id="UP000218334">
    <property type="component" value="Unassembled WGS sequence"/>
</dbReference>
<protein>
    <submittedName>
        <fullName evidence="1">Uncharacterized protein</fullName>
    </submittedName>
</protein>
<dbReference type="AlphaFoldDB" id="A0A2H3BP85"/>
<gene>
    <name evidence="1" type="ORF">ARMSODRAFT_972321</name>
</gene>
<reference evidence="2" key="1">
    <citation type="journal article" date="2017" name="Nat. Ecol. Evol.">
        <title>Genome expansion and lineage-specific genetic innovations in the forest pathogenic fungi Armillaria.</title>
        <authorList>
            <person name="Sipos G."/>
            <person name="Prasanna A.N."/>
            <person name="Walter M.C."/>
            <person name="O'Connor E."/>
            <person name="Balint B."/>
            <person name="Krizsan K."/>
            <person name="Kiss B."/>
            <person name="Hess J."/>
            <person name="Varga T."/>
            <person name="Slot J."/>
            <person name="Riley R."/>
            <person name="Boka B."/>
            <person name="Rigling D."/>
            <person name="Barry K."/>
            <person name="Lee J."/>
            <person name="Mihaltcheva S."/>
            <person name="LaButti K."/>
            <person name="Lipzen A."/>
            <person name="Waldron R."/>
            <person name="Moloney N.M."/>
            <person name="Sperisen C."/>
            <person name="Kredics L."/>
            <person name="Vagvoelgyi C."/>
            <person name="Patrignani A."/>
            <person name="Fitzpatrick D."/>
            <person name="Nagy I."/>
            <person name="Doyle S."/>
            <person name="Anderson J.B."/>
            <person name="Grigoriev I.V."/>
            <person name="Gueldener U."/>
            <person name="Muensterkoetter M."/>
            <person name="Nagy L.G."/>
        </authorList>
    </citation>
    <scope>NUCLEOTIDE SEQUENCE [LARGE SCALE GENOMIC DNA]</scope>
    <source>
        <strain evidence="2">28-4</strain>
    </source>
</reference>
<dbReference type="EMBL" id="KZ293421">
    <property type="protein sequence ID" value="PBK72711.1"/>
    <property type="molecule type" value="Genomic_DNA"/>
</dbReference>
<evidence type="ECO:0000313" key="2">
    <source>
        <dbReference type="Proteomes" id="UP000218334"/>
    </source>
</evidence>